<protein>
    <recommendedName>
        <fullName evidence="3">DUF5683 domain-containing protein</fullName>
    </recommendedName>
</protein>
<organism evidence="1 2">
    <name type="scientific">Leptospira semungkisensis</name>
    <dbReference type="NCBI Taxonomy" id="2484985"/>
    <lineage>
        <taxon>Bacteria</taxon>
        <taxon>Pseudomonadati</taxon>
        <taxon>Spirochaetota</taxon>
        <taxon>Spirochaetia</taxon>
        <taxon>Leptospirales</taxon>
        <taxon>Leptospiraceae</taxon>
        <taxon>Leptospira</taxon>
    </lineage>
</organism>
<sequence length="233" mass="26092">MGSVVGQNERSITVQTDIGKKNISKRDILRIIYKDVTKEEEKKIRQEEEKKLQENPQQKIEEPIIIIEPPKAEIPPRSRWSVVWRSAVLPGWGQYYAENKSEGIWTGSIFLGSLALAAATRVEAASAKKTYDDAVSKTSTTGTYIYGGGLANYFLYTQVPHARSEYHNAVEHYNEAIYVLGAVYLTQLVRSYILGGNWASQADAPVTWGVNPKPDLISGRMGWGAEARLLVRF</sequence>
<accession>A0A4R9GAU3</accession>
<evidence type="ECO:0008006" key="3">
    <source>
        <dbReference type="Google" id="ProtNLM"/>
    </source>
</evidence>
<keyword evidence="2" id="KW-1185">Reference proteome</keyword>
<dbReference type="AlphaFoldDB" id="A0A4R9GAU3"/>
<name>A0A4R9GAU3_9LEPT</name>
<proteinExistence type="predicted"/>
<reference evidence="1" key="1">
    <citation type="journal article" date="2019" name="PLoS Negl. Trop. Dis.">
        <title>Revisiting the worldwide diversity of Leptospira species in the environment.</title>
        <authorList>
            <person name="Vincent A.T."/>
            <person name="Schiettekatte O."/>
            <person name="Bourhy P."/>
            <person name="Veyrier F.J."/>
            <person name="Picardeau M."/>
        </authorList>
    </citation>
    <scope>NUCLEOTIDE SEQUENCE [LARGE SCALE GENOMIC DNA]</scope>
    <source>
        <strain evidence="1">SSS9</strain>
    </source>
</reference>
<dbReference type="EMBL" id="RQEP01000005">
    <property type="protein sequence ID" value="TGK08067.1"/>
    <property type="molecule type" value="Genomic_DNA"/>
</dbReference>
<evidence type="ECO:0000313" key="1">
    <source>
        <dbReference type="EMBL" id="TGK08067.1"/>
    </source>
</evidence>
<evidence type="ECO:0000313" key="2">
    <source>
        <dbReference type="Proteomes" id="UP000297453"/>
    </source>
</evidence>
<gene>
    <name evidence="1" type="ORF">EHO59_07495</name>
</gene>
<dbReference type="OrthoDB" id="340606at2"/>
<comment type="caution">
    <text evidence="1">The sequence shown here is derived from an EMBL/GenBank/DDBJ whole genome shotgun (WGS) entry which is preliminary data.</text>
</comment>
<dbReference type="Proteomes" id="UP000297453">
    <property type="component" value="Unassembled WGS sequence"/>
</dbReference>